<evidence type="ECO:0000256" key="1">
    <source>
        <dbReference type="SAM" id="MobiDB-lite"/>
    </source>
</evidence>
<gene>
    <name evidence="2" type="ORF">PCOR1329_LOCUS57032</name>
</gene>
<name>A0ABN9VDB0_9DINO</name>
<feature type="region of interest" description="Disordered" evidence="1">
    <location>
        <begin position="1"/>
        <end position="35"/>
    </location>
</feature>
<protein>
    <submittedName>
        <fullName evidence="2">Uncharacterized protein</fullName>
    </submittedName>
</protein>
<dbReference type="EMBL" id="CAUYUJ010017036">
    <property type="protein sequence ID" value="CAK0871093.1"/>
    <property type="molecule type" value="Genomic_DNA"/>
</dbReference>
<sequence>MWRDVGGLGGRLKQMLRPGQHGDEASTPTSRKAALQAEAAQLKGVLEEMTNGIDSASVDGTWVQRFVELHQRYIEVGCHLGDSRAAPRRARAAAGETRSPPAGAPRGRPSPYLASSQ</sequence>
<evidence type="ECO:0000313" key="2">
    <source>
        <dbReference type="EMBL" id="CAK0871093.1"/>
    </source>
</evidence>
<organism evidence="2 3">
    <name type="scientific">Prorocentrum cordatum</name>
    <dbReference type="NCBI Taxonomy" id="2364126"/>
    <lineage>
        <taxon>Eukaryota</taxon>
        <taxon>Sar</taxon>
        <taxon>Alveolata</taxon>
        <taxon>Dinophyceae</taxon>
        <taxon>Prorocentrales</taxon>
        <taxon>Prorocentraceae</taxon>
        <taxon>Prorocentrum</taxon>
    </lineage>
</organism>
<accession>A0ABN9VDB0</accession>
<dbReference type="Proteomes" id="UP001189429">
    <property type="component" value="Unassembled WGS sequence"/>
</dbReference>
<feature type="region of interest" description="Disordered" evidence="1">
    <location>
        <begin position="84"/>
        <end position="117"/>
    </location>
</feature>
<proteinExistence type="predicted"/>
<feature type="compositionally biased region" description="Low complexity" evidence="1">
    <location>
        <begin position="92"/>
        <end position="111"/>
    </location>
</feature>
<reference evidence="2" key="1">
    <citation type="submission" date="2023-10" db="EMBL/GenBank/DDBJ databases">
        <authorList>
            <person name="Chen Y."/>
            <person name="Shah S."/>
            <person name="Dougan E. K."/>
            <person name="Thang M."/>
            <person name="Chan C."/>
        </authorList>
    </citation>
    <scope>NUCLEOTIDE SEQUENCE [LARGE SCALE GENOMIC DNA]</scope>
</reference>
<keyword evidence="3" id="KW-1185">Reference proteome</keyword>
<evidence type="ECO:0000313" key="3">
    <source>
        <dbReference type="Proteomes" id="UP001189429"/>
    </source>
</evidence>
<comment type="caution">
    <text evidence="2">The sequence shown here is derived from an EMBL/GenBank/DDBJ whole genome shotgun (WGS) entry which is preliminary data.</text>
</comment>
<feature type="compositionally biased region" description="Gly residues" evidence="1">
    <location>
        <begin position="1"/>
        <end position="10"/>
    </location>
</feature>